<feature type="compositionally biased region" description="Basic residues" evidence="1">
    <location>
        <begin position="38"/>
        <end position="53"/>
    </location>
</feature>
<evidence type="ECO:0000256" key="1">
    <source>
        <dbReference type="SAM" id="MobiDB-lite"/>
    </source>
</evidence>
<dbReference type="AlphaFoldDB" id="A0A151S029"/>
<accession>A0A151S029</accession>
<reference evidence="2" key="1">
    <citation type="journal article" date="2012" name="Nat. Biotechnol.">
        <title>Draft genome sequence of pigeonpea (Cajanus cajan), an orphan legume crop of resource-poor farmers.</title>
        <authorList>
            <person name="Varshney R.K."/>
            <person name="Chen W."/>
            <person name="Li Y."/>
            <person name="Bharti A.K."/>
            <person name="Saxena R.K."/>
            <person name="Schlueter J.A."/>
            <person name="Donoghue M.T."/>
            <person name="Azam S."/>
            <person name="Fan G."/>
            <person name="Whaley A.M."/>
            <person name="Farmer A.D."/>
            <person name="Sheridan J."/>
            <person name="Iwata A."/>
            <person name="Tuteja R."/>
            <person name="Penmetsa R.V."/>
            <person name="Wu W."/>
            <person name="Upadhyaya H.D."/>
            <person name="Yang S.P."/>
            <person name="Shah T."/>
            <person name="Saxena K.B."/>
            <person name="Michael T."/>
            <person name="McCombie W.R."/>
            <person name="Yang B."/>
            <person name="Zhang G."/>
            <person name="Yang H."/>
            <person name="Wang J."/>
            <person name="Spillane C."/>
            <person name="Cook D.R."/>
            <person name="May G.D."/>
            <person name="Xu X."/>
            <person name="Jackson S.A."/>
        </authorList>
    </citation>
    <scope>NUCLEOTIDE SEQUENCE [LARGE SCALE GENOMIC DNA]</scope>
</reference>
<dbReference type="PANTHER" id="PTHR35831:SF2">
    <property type="entry name" value="OS01G0642200 PROTEIN"/>
    <property type="match status" value="1"/>
</dbReference>
<dbReference type="PANTHER" id="PTHR35831">
    <property type="entry name" value="OS01G0642200 PROTEIN"/>
    <property type="match status" value="1"/>
</dbReference>
<evidence type="ECO:0000313" key="3">
    <source>
        <dbReference type="Proteomes" id="UP000075243"/>
    </source>
</evidence>
<gene>
    <name evidence="2" type="ORF">KK1_030160</name>
</gene>
<dbReference type="EMBL" id="KQ483507">
    <property type="protein sequence ID" value="KYP48158.1"/>
    <property type="molecule type" value="Genomic_DNA"/>
</dbReference>
<organism evidence="2 3">
    <name type="scientific">Cajanus cajan</name>
    <name type="common">Pigeon pea</name>
    <name type="synonym">Cajanus indicus</name>
    <dbReference type="NCBI Taxonomy" id="3821"/>
    <lineage>
        <taxon>Eukaryota</taxon>
        <taxon>Viridiplantae</taxon>
        <taxon>Streptophyta</taxon>
        <taxon>Embryophyta</taxon>
        <taxon>Tracheophyta</taxon>
        <taxon>Spermatophyta</taxon>
        <taxon>Magnoliopsida</taxon>
        <taxon>eudicotyledons</taxon>
        <taxon>Gunneridae</taxon>
        <taxon>Pentapetalae</taxon>
        <taxon>rosids</taxon>
        <taxon>fabids</taxon>
        <taxon>Fabales</taxon>
        <taxon>Fabaceae</taxon>
        <taxon>Papilionoideae</taxon>
        <taxon>50 kb inversion clade</taxon>
        <taxon>NPAAA clade</taxon>
        <taxon>indigoferoid/millettioid clade</taxon>
        <taxon>Phaseoleae</taxon>
        <taxon>Cajanus</taxon>
    </lineage>
</organism>
<dbReference type="Proteomes" id="UP000075243">
    <property type="component" value="Unassembled WGS sequence"/>
</dbReference>
<sequence>MASLKAEKPVGSQSPEQVKKEPTKPSGSTRKAPASKPTPKKTEKRSRPKKKVHINLSLSS</sequence>
<dbReference type="Gramene" id="C.cajan_33409.t">
    <property type="protein sequence ID" value="C.cajan_33409.t.cds1"/>
    <property type="gene ID" value="C.cajan_33409"/>
</dbReference>
<name>A0A151S029_CAJCA</name>
<evidence type="ECO:0000313" key="2">
    <source>
        <dbReference type="EMBL" id="KYP48158.1"/>
    </source>
</evidence>
<protein>
    <submittedName>
        <fullName evidence="2">Uncharacterized protein</fullName>
    </submittedName>
</protein>
<dbReference type="OMA" id="QAKEPTN"/>
<feature type="region of interest" description="Disordered" evidence="1">
    <location>
        <begin position="1"/>
        <end position="60"/>
    </location>
</feature>
<proteinExistence type="predicted"/>
<keyword evidence="3" id="KW-1185">Reference proteome</keyword>